<comment type="caution">
    <text evidence="1">The sequence shown here is derived from an EMBL/GenBank/DDBJ whole genome shotgun (WGS) entry which is preliminary data.</text>
</comment>
<gene>
    <name evidence="1" type="ORF">IAB02_03575</name>
</gene>
<dbReference type="InterPro" id="IPR043740">
    <property type="entry name" value="DUF5685"/>
</dbReference>
<reference evidence="1" key="2">
    <citation type="journal article" date="2021" name="PeerJ">
        <title>Extensive microbial diversity within the chicken gut microbiome revealed by metagenomics and culture.</title>
        <authorList>
            <person name="Gilroy R."/>
            <person name="Ravi A."/>
            <person name="Getino M."/>
            <person name="Pursley I."/>
            <person name="Horton D.L."/>
            <person name="Alikhan N.F."/>
            <person name="Baker D."/>
            <person name="Gharbi K."/>
            <person name="Hall N."/>
            <person name="Watson M."/>
            <person name="Adriaenssens E.M."/>
            <person name="Foster-Nyarko E."/>
            <person name="Jarju S."/>
            <person name="Secka A."/>
            <person name="Antonio M."/>
            <person name="Oren A."/>
            <person name="Chaudhuri R.R."/>
            <person name="La Ragione R."/>
            <person name="Hildebrand F."/>
            <person name="Pallen M.J."/>
        </authorList>
    </citation>
    <scope>NUCLEOTIDE SEQUENCE</scope>
    <source>
        <strain evidence="1">ChiHcec3-11533</strain>
    </source>
</reference>
<name>A0A9D1IB71_9FIRM</name>
<dbReference type="EMBL" id="DVMU01000079">
    <property type="protein sequence ID" value="HIU33621.1"/>
    <property type="molecule type" value="Genomic_DNA"/>
</dbReference>
<protein>
    <submittedName>
        <fullName evidence="1">Uncharacterized protein</fullName>
    </submittedName>
</protein>
<dbReference type="Pfam" id="PF18937">
    <property type="entry name" value="DUF5685"/>
    <property type="match status" value="1"/>
</dbReference>
<dbReference type="Proteomes" id="UP000824072">
    <property type="component" value="Unassembled WGS sequence"/>
</dbReference>
<evidence type="ECO:0000313" key="2">
    <source>
        <dbReference type="Proteomes" id="UP000824072"/>
    </source>
</evidence>
<accession>A0A9D1IB71</accession>
<dbReference type="AlphaFoldDB" id="A0A9D1IB71"/>
<proteinExistence type="predicted"/>
<sequence length="280" mass="32483">MFGYVMVNKEALSPEEMLRFRECYCGLCRSLRVRHGMSGQMTLSFDMTFLLLLLSSLYEPQETSGEERCAPHPRKKHRYIVSAIADYAADMNVALAYYKLMDDWADERKLLRRTEAGFLKGSYARVEKLYPEKCREIERRIRELSEIEKRREAGIDAPANCFGKLLGELFVYKKDFWEDTLRPMGEALGKFIYMMDAYDDLKEDRKKGNYNPLTALEGADFENVCKSALTMLIAECCLEFEKLPLIQDVELLRNILYSGIWTKYESIRAAREGGRKGAKK</sequence>
<organism evidence="1 2">
    <name type="scientific">Candidatus Pullichristensenella excrementigallinarum</name>
    <dbReference type="NCBI Taxonomy" id="2840907"/>
    <lineage>
        <taxon>Bacteria</taxon>
        <taxon>Bacillati</taxon>
        <taxon>Bacillota</taxon>
        <taxon>Clostridia</taxon>
        <taxon>Candidatus Pullichristensenella</taxon>
    </lineage>
</organism>
<evidence type="ECO:0000313" key="1">
    <source>
        <dbReference type="EMBL" id="HIU33621.1"/>
    </source>
</evidence>
<reference evidence="1" key="1">
    <citation type="submission" date="2020-10" db="EMBL/GenBank/DDBJ databases">
        <authorList>
            <person name="Gilroy R."/>
        </authorList>
    </citation>
    <scope>NUCLEOTIDE SEQUENCE</scope>
    <source>
        <strain evidence="1">ChiHcec3-11533</strain>
    </source>
</reference>